<sequence>MMNKAYKFRIYSNQEQVILINKTIGCSRFVFNHFLALWDHAYKETGKGLTYGICSAKLPAMKKELVWLKEVDIIAIQSSVRNLADAYTRFFKKQNSAPRFKSKKNNVQSYTTKQTNKNIAVVGNKIKLPKLGPVRLERFS</sequence>
<dbReference type="InterPro" id="IPR021027">
    <property type="entry name" value="Transposase_put_HTH"/>
</dbReference>
<dbReference type="AlphaFoldDB" id="A0A9W5K2S9"/>
<dbReference type="EMBL" id="AHER01000048">
    <property type="protein sequence ID" value="EJR14889.1"/>
    <property type="molecule type" value="Genomic_DNA"/>
</dbReference>
<gene>
    <name evidence="2" type="ORF">IIA_05318</name>
</gene>
<dbReference type="Proteomes" id="UP000006607">
    <property type="component" value="Unassembled WGS sequence"/>
</dbReference>
<dbReference type="Pfam" id="PF12323">
    <property type="entry name" value="HTH_OrfB_IS605"/>
    <property type="match status" value="1"/>
</dbReference>
<name>A0A9W5K2S9_BACC8</name>
<organism evidence="2 3">
    <name type="scientific">Bacillus cereus (strain VD014)</name>
    <dbReference type="NCBI Taxonomy" id="1053223"/>
    <lineage>
        <taxon>Bacteria</taxon>
        <taxon>Bacillati</taxon>
        <taxon>Bacillota</taxon>
        <taxon>Bacilli</taxon>
        <taxon>Bacillales</taxon>
        <taxon>Bacillaceae</taxon>
        <taxon>Bacillus</taxon>
        <taxon>Bacillus cereus group</taxon>
    </lineage>
</organism>
<reference evidence="2" key="1">
    <citation type="submission" date="2012-04" db="EMBL/GenBank/DDBJ databases">
        <title>The Genome Sequence of Bacillus cereus VD014.</title>
        <authorList>
            <consortium name="The Broad Institute Genome Sequencing Platform"/>
            <consortium name="The Broad Institute Genome Sequencing Center for Infectious Disease"/>
            <person name="Feldgarden M."/>
            <person name="Van der Auwera G.A."/>
            <person name="Mahillon J."/>
            <person name="Duprez V."/>
            <person name="Timmery S."/>
            <person name="Mattelet C."/>
            <person name="Dierick K."/>
            <person name="Sun M."/>
            <person name="Yu Z."/>
            <person name="Zhu L."/>
            <person name="Hu X."/>
            <person name="Shank E.B."/>
            <person name="Swiecicka I."/>
            <person name="Hansen B.M."/>
            <person name="Andrup L."/>
            <person name="Young S.K."/>
            <person name="Zeng Q."/>
            <person name="Gargeya S."/>
            <person name="Fitzgerald M."/>
            <person name="Haas B."/>
            <person name="Abouelleil A."/>
            <person name="Alvarado L."/>
            <person name="Arachchi H.M."/>
            <person name="Berlin A."/>
            <person name="Chapman S.B."/>
            <person name="Goldberg J."/>
            <person name="Griggs A."/>
            <person name="Gujja S."/>
            <person name="Hansen M."/>
            <person name="Howarth C."/>
            <person name="Imamovic A."/>
            <person name="Larimer J."/>
            <person name="McCowen C."/>
            <person name="Montmayeur A."/>
            <person name="Murphy C."/>
            <person name="Neiman D."/>
            <person name="Pearson M."/>
            <person name="Priest M."/>
            <person name="Roberts A."/>
            <person name="Saif S."/>
            <person name="Shea T."/>
            <person name="Sisk P."/>
            <person name="Sykes S."/>
            <person name="Wortman J."/>
            <person name="Nusbaum C."/>
            <person name="Birren B."/>
        </authorList>
    </citation>
    <scope>NUCLEOTIDE SEQUENCE</scope>
    <source>
        <strain evidence="2">VD014</strain>
    </source>
</reference>
<accession>A0A9W5K2S9</accession>
<comment type="caution">
    <text evidence="2">The sequence shown here is derived from an EMBL/GenBank/DDBJ whole genome shotgun (WGS) entry which is preliminary data.</text>
</comment>
<proteinExistence type="predicted"/>
<evidence type="ECO:0000259" key="1">
    <source>
        <dbReference type="Pfam" id="PF12323"/>
    </source>
</evidence>
<evidence type="ECO:0000313" key="2">
    <source>
        <dbReference type="EMBL" id="EJR14889.1"/>
    </source>
</evidence>
<evidence type="ECO:0000313" key="3">
    <source>
        <dbReference type="Proteomes" id="UP000006607"/>
    </source>
</evidence>
<protein>
    <recommendedName>
        <fullName evidence="1">Transposase putative helix-turn-helix domain-containing protein</fullName>
    </recommendedName>
</protein>
<feature type="domain" description="Transposase putative helix-turn-helix" evidence="1">
    <location>
        <begin position="2"/>
        <end position="47"/>
    </location>
</feature>